<gene>
    <name evidence="1" type="ORF">IRI77_15040</name>
</gene>
<evidence type="ECO:0000313" key="2">
    <source>
        <dbReference type="Proteomes" id="UP000593892"/>
    </source>
</evidence>
<reference evidence="1 2" key="1">
    <citation type="submission" date="2020-10" db="EMBL/GenBank/DDBJ databases">
        <title>Complete genome sequence of Paludibaculum fermentans P105T, a facultatively anaerobic acidobacterium capable of dissimilatory Fe(III) reduction.</title>
        <authorList>
            <person name="Dedysh S.N."/>
            <person name="Beletsky A.V."/>
            <person name="Kulichevskaya I.S."/>
            <person name="Mardanov A.V."/>
            <person name="Ravin N.V."/>
        </authorList>
    </citation>
    <scope>NUCLEOTIDE SEQUENCE [LARGE SCALE GENOMIC DNA]</scope>
    <source>
        <strain evidence="1 2">P105</strain>
    </source>
</reference>
<proteinExistence type="predicted"/>
<dbReference type="EMBL" id="CP063849">
    <property type="protein sequence ID" value="QOY91207.1"/>
    <property type="molecule type" value="Genomic_DNA"/>
</dbReference>
<sequence length="277" mass="27931">MKTLILLLGGALTTWAGPLLYTIGADANGVPNQLTMLDVAAQTVTPLATLGIGNTSFAGGLVFVTVNGPLLSFIGVESDSLGDASLRGFYSDGTFGSPQTPIGAGQFGGIVYDGTTSIVRNDLLGASTLESVPPASLVSLGFGFNGGATDSPGGLYLLGNDSFGVSSLYWFDPSTQTAIAQPIALGSGFYGGLAWDSGSSRLYAIQNDGRGGSALWSFLASDSSPTFEYELGGPYGFAALTAGPASPAAPGPSEVPEPSSLLLCATALAAALVIRRK</sequence>
<dbReference type="RefSeq" id="WP_194452861.1">
    <property type="nucleotide sequence ID" value="NZ_CP063849.1"/>
</dbReference>
<dbReference type="NCBIfam" id="TIGR02595">
    <property type="entry name" value="PEP_CTERM"/>
    <property type="match status" value="1"/>
</dbReference>
<dbReference type="KEGG" id="pfer:IRI77_15040"/>
<evidence type="ECO:0000313" key="1">
    <source>
        <dbReference type="EMBL" id="QOY91207.1"/>
    </source>
</evidence>
<dbReference type="InterPro" id="IPR013424">
    <property type="entry name" value="Ice-binding_C"/>
</dbReference>
<accession>A0A7S7SMF2</accession>
<dbReference type="Proteomes" id="UP000593892">
    <property type="component" value="Chromosome"/>
</dbReference>
<dbReference type="SUPFAM" id="SSF50956">
    <property type="entry name" value="Thermostable phytase (3-phytase)"/>
    <property type="match status" value="1"/>
</dbReference>
<protein>
    <submittedName>
        <fullName evidence="1">PEP-CTERM sorting domain-containing protein</fullName>
    </submittedName>
</protein>
<dbReference type="AlphaFoldDB" id="A0A7S7SMF2"/>
<organism evidence="1 2">
    <name type="scientific">Paludibaculum fermentans</name>
    <dbReference type="NCBI Taxonomy" id="1473598"/>
    <lineage>
        <taxon>Bacteria</taxon>
        <taxon>Pseudomonadati</taxon>
        <taxon>Acidobacteriota</taxon>
        <taxon>Terriglobia</taxon>
        <taxon>Bryobacterales</taxon>
        <taxon>Bryobacteraceae</taxon>
        <taxon>Paludibaculum</taxon>
    </lineage>
</organism>
<name>A0A7S7SMF2_PALFE</name>
<keyword evidence="2" id="KW-1185">Reference proteome</keyword>